<dbReference type="Gene3D" id="2.60.40.10">
    <property type="entry name" value="Immunoglobulins"/>
    <property type="match status" value="1"/>
</dbReference>
<feature type="domain" description="Apiosidase-like catalytic" evidence="2">
    <location>
        <begin position="136"/>
        <end position="464"/>
    </location>
</feature>
<evidence type="ECO:0000259" key="2">
    <source>
        <dbReference type="Pfam" id="PF13204"/>
    </source>
</evidence>
<evidence type="ECO:0000313" key="5">
    <source>
        <dbReference type="Proteomes" id="UP000010798"/>
    </source>
</evidence>
<dbReference type="Proteomes" id="UP000010798">
    <property type="component" value="Chromosome"/>
</dbReference>
<dbReference type="PANTHER" id="PTHR37836:SF2">
    <property type="entry name" value="DUF4038 DOMAIN-CONTAINING PROTEIN"/>
    <property type="match status" value="1"/>
</dbReference>
<dbReference type="KEGG" id="saci:Sinac_2434"/>
<feature type="domain" description="DUF5060" evidence="3">
    <location>
        <begin position="40"/>
        <end position="100"/>
    </location>
</feature>
<dbReference type="InterPro" id="IPR025277">
    <property type="entry name" value="Apiosidase-like_cat_dom"/>
</dbReference>
<dbReference type="eggNOG" id="COG3250">
    <property type="taxonomic scope" value="Bacteria"/>
</dbReference>
<evidence type="ECO:0000259" key="3">
    <source>
        <dbReference type="Pfam" id="PF16586"/>
    </source>
</evidence>
<dbReference type="EMBL" id="CP003364">
    <property type="protein sequence ID" value="AGA26745.1"/>
    <property type="molecule type" value="Genomic_DNA"/>
</dbReference>
<gene>
    <name evidence="4" type="ordered locus">Sinac_2434</name>
</gene>
<dbReference type="InterPro" id="IPR008979">
    <property type="entry name" value="Galactose-bd-like_sf"/>
</dbReference>
<protein>
    <submittedName>
        <fullName evidence="4">Alpha-L-rhamnosidase family protein</fullName>
    </submittedName>
</protein>
<dbReference type="Pfam" id="PF13204">
    <property type="entry name" value="Apiosidase"/>
    <property type="match status" value="1"/>
</dbReference>
<dbReference type="InterPro" id="IPR013783">
    <property type="entry name" value="Ig-like_fold"/>
</dbReference>
<dbReference type="AlphaFoldDB" id="L0DD02"/>
<dbReference type="HOGENOM" id="CLU_381250_0_0_0"/>
<dbReference type="SUPFAM" id="SSF51445">
    <property type="entry name" value="(Trans)glycosidases"/>
    <property type="match status" value="1"/>
</dbReference>
<reference evidence="4 5" key="1">
    <citation type="submission" date="2012-02" db="EMBL/GenBank/DDBJ databases">
        <title>Complete sequence of chromosome of Singulisphaera acidiphila DSM 18658.</title>
        <authorList>
            <consortium name="US DOE Joint Genome Institute (JGI-PGF)"/>
            <person name="Lucas S."/>
            <person name="Copeland A."/>
            <person name="Lapidus A."/>
            <person name="Glavina del Rio T."/>
            <person name="Dalin E."/>
            <person name="Tice H."/>
            <person name="Bruce D."/>
            <person name="Goodwin L."/>
            <person name="Pitluck S."/>
            <person name="Peters L."/>
            <person name="Ovchinnikova G."/>
            <person name="Chertkov O."/>
            <person name="Kyrpides N."/>
            <person name="Mavromatis K."/>
            <person name="Ivanova N."/>
            <person name="Brettin T."/>
            <person name="Detter J.C."/>
            <person name="Han C."/>
            <person name="Larimer F."/>
            <person name="Land M."/>
            <person name="Hauser L."/>
            <person name="Markowitz V."/>
            <person name="Cheng J.-F."/>
            <person name="Hugenholtz P."/>
            <person name="Woyke T."/>
            <person name="Wu D."/>
            <person name="Tindall B."/>
            <person name="Pomrenke H."/>
            <person name="Brambilla E."/>
            <person name="Klenk H.-P."/>
            <person name="Eisen J.A."/>
        </authorList>
    </citation>
    <scope>NUCLEOTIDE SEQUENCE [LARGE SCALE GENOMIC DNA]</scope>
    <source>
        <strain evidence="5">ATCC BAA-1392 / DSM 18658 / VKM B-2454 / MOB10</strain>
    </source>
</reference>
<dbReference type="OrthoDB" id="59486at2"/>
<dbReference type="eggNOG" id="COG2730">
    <property type="taxonomic scope" value="Bacteria"/>
</dbReference>
<dbReference type="SUPFAM" id="SSF49785">
    <property type="entry name" value="Galactose-binding domain-like"/>
    <property type="match status" value="1"/>
</dbReference>
<dbReference type="InterPro" id="IPR032260">
    <property type="entry name" value="DUF5060"/>
</dbReference>
<name>L0DD02_SINAD</name>
<organism evidence="4 5">
    <name type="scientific">Singulisphaera acidiphila (strain ATCC BAA-1392 / DSM 18658 / VKM B-2454 / MOB10)</name>
    <dbReference type="NCBI Taxonomy" id="886293"/>
    <lineage>
        <taxon>Bacteria</taxon>
        <taxon>Pseudomonadati</taxon>
        <taxon>Planctomycetota</taxon>
        <taxon>Planctomycetia</taxon>
        <taxon>Isosphaerales</taxon>
        <taxon>Isosphaeraceae</taxon>
        <taxon>Singulisphaera</taxon>
    </lineage>
</organism>
<dbReference type="Pfam" id="PF16586">
    <property type="entry name" value="DUF5060"/>
    <property type="match status" value="1"/>
</dbReference>
<keyword evidence="5" id="KW-1185">Reference proteome</keyword>
<dbReference type="STRING" id="886293.Sinac_2434"/>
<accession>L0DD02</accession>
<dbReference type="InterPro" id="IPR017853">
    <property type="entry name" value="GH"/>
</dbReference>
<dbReference type="Gene3D" id="2.60.120.260">
    <property type="entry name" value="Galactose-binding domain-like"/>
    <property type="match status" value="1"/>
</dbReference>
<evidence type="ECO:0000256" key="1">
    <source>
        <dbReference type="SAM" id="MobiDB-lite"/>
    </source>
</evidence>
<dbReference type="RefSeq" id="WP_015245897.1">
    <property type="nucleotide sequence ID" value="NC_019892.1"/>
</dbReference>
<sequence length="726" mass="80130">MQTKRLGWRVVGLAAGVLALTLGPRVTQGDETKTGANVPVEISFRAASEHADPFGLTLDVLFQTPTGRSLRVPAFWAGNGAWKVRYASGEVGIHRYRSECADANDQGLHGIEGHVEIAAYDGGNPLFKHGPIRVADDRRHFEHTDGTPFFWLGDTWWMGLCHRLHFPDEFARLTTDRKAKGFTVVQIVAGLYPDMHPFDPRGANEAGFPWEKDYARIRPEYFDAADGRIRHLVDQGLSPCIVGMWGYFQPWMGTEKAKAHWRYLVARYGAWPVTWCVAGEANLPWYLAKGFPFDDREQVHGWTEVLRYVRTIDPFRRPLTIHPTALGPYTARHATDDSGLLDFDMLQTPHGQREAADVTLQAARDSYAAKPTMPVIDGEASYEQLLGQIPAEWTRAMFWICMASGSAGHTYGANGIWQCNRREQPHGNSPTGGTYGTIPWDDAMKLPGSSQVGAGKKFLEGFPWHRFEPLPDSVAWDDQAPDPAPELGHWVWFPEGDARQDAPVAARSFRKSIDLPAGKVRRARLRIGADDHFTAWVNGRQVGAAAGWKDHDPIDVTSDLIPGRNAIAVRVENRPAPVALNPAGLIAGLSVEYEDGRVVRLGTGPDWRSSRDESPQWREPGFDDSGWSTVADLGPAGSNPWGAITSRPLFPPLAFGLAEGPKIIYALHSKPILIRGLTANRSYRLIGFDPVTGHSQPLGEIKAGTDGTARHPGPDHGHDWVLAIVP</sequence>
<proteinExistence type="predicted"/>
<evidence type="ECO:0000313" key="4">
    <source>
        <dbReference type="EMBL" id="AGA26745.1"/>
    </source>
</evidence>
<dbReference type="PANTHER" id="PTHR37836">
    <property type="entry name" value="LMO1036 PROTEIN"/>
    <property type="match status" value="1"/>
</dbReference>
<dbReference type="Gene3D" id="3.20.20.80">
    <property type="entry name" value="Glycosidases"/>
    <property type="match status" value="1"/>
</dbReference>
<feature type="region of interest" description="Disordered" evidence="1">
    <location>
        <begin position="604"/>
        <end position="625"/>
    </location>
</feature>